<gene>
    <name evidence="5" type="ORF">BU251_08220</name>
</gene>
<dbReference type="NCBIfam" id="TIGR00309">
    <property type="entry name" value="V_ATPase_subD"/>
    <property type="match status" value="1"/>
</dbReference>
<reference evidence="5 6" key="1">
    <citation type="submission" date="2017-01" db="EMBL/GenBank/DDBJ databases">
        <title>First insights into the biology of 'candidatus Vampirococcus archaeovorus'.</title>
        <authorList>
            <person name="Kizina J."/>
            <person name="Jordan S."/>
            <person name="Stueber K."/>
            <person name="Reinhardt R."/>
            <person name="Harder J."/>
        </authorList>
    </citation>
    <scope>NUCLEOTIDE SEQUENCE [LARGE SCALE GENOMIC DNA]</scope>
    <source>
        <strain evidence="5 6">LiM</strain>
    </source>
</reference>
<name>A0A410P6X6_VELA1</name>
<proteinExistence type="inferred from homology"/>
<dbReference type="NCBIfam" id="NF002565">
    <property type="entry name" value="PRK02195.1"/>
    <property type="match status" value="1"/>
</dbReference>
<protein>
    <submittedName>
        <fullName evidence="5">V-type ATP synthase subunit D</fullName>
    </submittedName>
</protein>
<dbReference type="Gene3D" id="1.10.287.3240">
    <property type="match status" value="1"/>
</dbReference>
<evidence type="ECO:0000256" key="4">
    <source>
        <dbReference type="SAM" id="Coils"/>
    </source>
</evidence>
<evidence type="ECO:0000256" key="2">
    <source>
        <dbReference type="ARBA" id="ARBA00022448"/>
    </source>
</evidence>
<keyword evidence="4" id="KW-0175">Coiled coil</keyword>
<dbReference type="OrthoDB" id="9806712at2"/>
<dbReference type="GO" id="GO:0046961">
    <property type="term" value="F:proton-transporting ATPase activity, rotational mechanism"/>
    <property type="evidence" value="ECO:0007669"/>
    <property type="project" value="InterPro"/>
</dbReference>
<dbReference type="Proteomes" id="UP000287243">
    <property type="component" value="Chromosome"/>
</dbReference>
<dbReference type="RefSeq" id="WP_128700671.1">
    <property type="nucleotide sequence ID" value="NZ_CP019384.1"/>
</dbReference>
<dbReference type="InterPro" id="IPR002699">
    <property type="entry name" value="V_ATPase_D"/>
</dbReference>
<keyword evidence="2" id="KW-0813">Transport</keyword>
<evidence type="ECO:0000256" key="3">
    <source>
        <dbReference type="ARBA" id="ARBA00023065"/>
    </source>
</evidence>
<sequence>MKIKLTKGELKRQRDALKSYERYLPTLQLKKQQLQLEILHLNAALEDRRTKEKSKVAQRQAWAGLLTDKSVSLEAWLRPKEVVRGMRNVAGVDLPVFERLVFDPAEYDLFLTPLWVDQAVDALREIVSLRKEIEVLNEAQAILRQELRITTQRVNLFEKVKIPEAEEAIRLIKIYIGDQMTNAVGRSKIAKRKITEGMAYGALASISH</sequence>
<organism evidence="5 6">
    <name type="scientific">Velamenicoccus archaeovorus</name>
    <dbReference type="NCBI Taxonomy" id="1930593"/>
    <lineage>
        <taxon>Bacteria</taxon>
        <taxon>Pseudomonadati</taxon>
        <taxon>Candidatus Omnitrophota</taxon>
        <taxon>Candidatus Velamenicoccus</taxon>
    </lineage>
</organism>
<evidence type="ECO:0000256" key="1">
    <source>
        <dbReference type="ARBA" id="ARBA00005850"/>
    </source>
</evidence>
<dbReference type="Pfam" id="PF01813">
    <property type="entry name" value="ATP-synt_D"/>
    <property type="match status" value="1"/>
</dbReference>
<feature type="coiled-coil region" evidence="4">
    <location>
        <begin position="119"/>
        <end position="146"/>
    </location>
</feature>
<keyword evidence="3" id="KW-0406">Ion transport</keyword>
<dbReference type="KEGG" id="vai:BU251_08220"/>
<dbReference type="AlphaFoldDB" id="A0A410P6X6"/>
<comment type="similarity">
    <text evidence="1">Belongs to the V-ATPase D subunit family.</text>
</comment>
<keyword evidence="6" id="KW-1185">Reference proteome</keyword>
<accession>A0A410P6X6</accession>
<evidence type="ECO:0000313" key="6">
    <source>
        <dbReference type="Proteomes" id="UP000287243"/>
    </source>
</evidence>
<evidence type="ECO:0000313" key="5">
    <source>
        <dbReference type="EMBL" id="QAT17704.1"/>
    </source>
</evidence>
<dbReference type="EMBL" id="CP019384">
    <property type="protein sequence ID" value="QAT17704.1"/>
    <property type="molecule type" value="Genomic_DNA"/>
</dbReference>